<accession>A0A0G1PYY3</accession>
<evidence type="ECO:0000313" key="2">
    <source>
        <dbReference type="Proteomes" id="UP000034329"/>
    </source>
</evidence>
<reference evidence="1 2" key="1">
    <citation type="journal article" date="2015" name="Nature">
        <title>rRNA introns, odd ribosomes, and small enigmatic genomes across a large radiation of phyla.</title>
        <authorList>
            <person name="Brown C.T."/>
            <person name="Hug L.A."/>
            <person name="Thomas B.C."/>
            <person name="Sharon I."/>
            <person name="Castelle C.J."/>
            <person name="Singh A."/>
            <person name="Wilkins M.J."/>
            <person name="Williams K.H."/>
            <person name="Banfield J.F."/>
        </authorList>
    </citation>
    <scope>NUCLEOTIDE SEQUENCE [LARGE SCALE GENOMIC DNA]</scope>
</reference>
<protein>
    <submittedName>
        <fullName evidence="1">Uncharacterized protein</fullName>
    </submittedName>
</protein>
<sequence>MNFVVVQRKAGERPREILHSNSETSAKQFVKKQMDLDRQIGLKGTRYKVETKRFF</sequence>
<organism evidence="1 2">
    <name type="scientific">Candidatus Woesebacteria bacterium GW2011_GWB1_45_5</name>
    <dbReference type="NCBI Taxonomy" id="1618581"/>
    <lineage>
        <taxon>Bacteria</taxon>
        <taxon>Candidatus Woeseibacteriota</taxon>
    </lineage>
</organism>
<dbReference type="Proteomes" id="UP000034329">
    <property type="component" value="Unassembled WGS sequence"/>
</dbReference>
<proteinExistence type="predicted"/>
<dbReference type="AlphaFoldDB" id="A0A0G1PYY3"/>
<dbReference type="EMBL" id="LCLA01000006">
    <property type="protein sequence ID" value="KKU10648.1"/>
    <property type="molecule type" value="Genomic_DNA"/>
</dbReference>
<name>A0A0G1PYY3_9BACT</name>
<comment type="caution">
    <text evidence="1">The sequence shown here is derived from an EMBL/GenBank/DDBJ whole genome shotgun (WGS) entry which is preliminary data.</text>
</comment>
<gene>
    <name evidence="1" type="ORF">UX13_C0006G0009</name>
</gene>
<evidence type="ECO:0000313" key="1">
    <source>
        <dbReference type="EMBL" id="KKU10648.1"/>
    </source>
</evidence>